<feature type="compositionally biased region" description="Acidic residues" evidence="1">
    <location>
        <begin position="47"/>
        <end position="62"/>
    </location>
</feature>
<evidence type="ECO:0000313" key="3">
    <source>
        <dbReference type="Proteomes" id="UP000765509"/>
    </source>
</evidence>
<organism evidence="2 3">
    <name type="scientific">Austropuccinia psidii MF-1</name>
    <dbReference type="NCBI Taxonomy" id="1389203"/>
    <lineage>
        <taxon>Eukaryota</taxon>
        <taxon>Fungi</taxon>
        <taxon>Dikarya</taxon>
        <taxon>Basidiomycota</taxon>
        <taxon>Pucciniomycotina</taxon>
        <taxon>Pucciniomycetes</taxon>
        <taxon>Pucciniales</taxon>
        <taxon>Sphaerophragmiaceae</taxon>
        <taxon>Austropuccinia</taxon>
    </lineage>
</organism>
<dbReference type="AlphaFoldDB" id="A0A9Q3C2A4"/>
<gene>
    <name evidence="2" type="ORF">O181_015594</name>
</gene>
<protein>
    <submittedName>
        <fullName evidence="2">Uncharacterized protein</fullName>
    </submittedName>
</protein>
<feature type="compositionally biased region" description="Polar residues" evidence="1">
    <location>
        <begin position="90"/>
        <end position="107"/>
    </location>
</feature>
<comment type="caution">
    <text evidence="2">The sequence shown here is derived from an EMBL/GenBank/DDBJ whole genome shotgun (WGS) entry which is preliminary data.</text>
</comment>
<reference evidence="2" key="1">
    <citation type="submission" date="2021-03" db="EMBL/GenBank/DDBJ databases">
        <title>Draft genome sequence of rust myrtle Austropuccinia psidii MF-1, a brazilian biotype.</title>
        <authorList>
            <person name="Quecine M.C."/>
            <person name="Pachon D.M.R."/>
            <person name="Bonatelli M.L."/>
            <person name="Correr F.H."/>
            <person name="Franceschini L.M."/>
            <person name="Leite T.F."/>
            <person name="Margarido G.R.A."/>
            <person name="Almeida C.A."/>
            <person name="Ferrarezi J.A."/>
            <person name="Labate C.A."/>
        </authorList>
    </citation>
    <scope>NUCLEOTIDE SEQUENCE</scope>
    <source>
        <strain evidence="2">MF-1</strain>
    </source>
</reference>
<accession>A0A9Q3C2A4</accession>
<sequence>MFYEEEDEDFDNFKEIFLKQVEKFTLESIKNQEINLNSSHQNNNQDEKEEEEGHDNDNDEIEINFKSVENYLKTKDRRPQPPRQGPAISNPKSTSDPIQNQHGNSSKQDIKDINELKGAKSKRKDDKLDLIKATTTTTNTTATMRPSLTLI</sequence>
<evidence type="ECO:0000313" key="2">
    <source>
        <dbReference type="EMBL" id="MBW0475879.1"/>
    </source>
</evidence>
<feature type="region of interest" description="Disordered" evidence="1">
    <location>
        <begin position="33"/>
        <end position="111"/>
    </location>
</feature>
<name>A0A9Q3C2A4_9BASI</name>
<dbReference type="EMBL" id="AVOT02004269">
    <property type="protein sequence ID" value="MBW0475879.1"/>
    <property type="molecule type" value="Genomic_DNA"/>
</dbReference>
<evidence type="ECO:0000256" key="1">
    <source>
        <dbReference type="SAM" id="MobiDB-lite"/>
    </source>
</evidence>
<keyword evidence="3" id="KW-1185">Reference proteome</keyword>
<proteinExistence type="predicted"/>
<dbReference type="Proteomes" id="UP000765509">
    <property type="component" value="Unassembled WGS sequence"/>
</dbReference>